<name>A0A8C6RKP4_NANGA</name>
<dbReference type="Proteomes" id="UP000694381">
    <property type="component" value="Unassembled WGS sequence"/>
</dbReference>
<dbReference type="AlphaFoldDB" id="A0A8C6RKP4"/>
<keyword evidence="3" id="KW-0687">Ribonucleoprotein</keyword>
<keyword evidence="5" id="KW-1185">Reference proteome</keyword>
<reference evidence="4" key="1">
    <citation type="submission" date="2025-08" db="UniProtKB">
        <authorList>
            <consortium name="Ensembl"/>
        </authorList>
    </citation>
    <scope>IDENTIFICATION</scope>
</reference>
<protein>
    <recommendedName>
        <fullName evidence="6">Ribosomal protein L10e/L16 domain-containing protein</fullName>
    </recommendedName>
</protein>
<dbReference type="InterPro" id="IPR047873">
    <property type="entry name" value="Ribosomal_uL16"/>
</dbReference>
<dbReference type="GO" id="GO:0003735">
    <property type="term" value="F:structural constituent of ribosome"/>
    <property type="evidence" value="ECO:0007669"/>
    <property type="project" value="InterPro"/>
</dbReference>
<dbReference type="GeneTree" id="ENSGT00390000003897"/>
<dbReference type="Pfam" id="PF00252">
    <property type="entry name" value="Ribosomal_L16"/>
    <property type="match status" value="1"/>
</dbReference>
<organism evidence="4 5">
    <name type="scientific">Nannospalax galili</name>
    <name type="common">Northern Israeli blind subterranean mole rat</name>
    <name type="synonym">Spalax galili</name>
    <dbReference type="NCBI Taxonomy" id="1026970"/>
    <lineage>
        <taxon>Eukaryota</taxon>
        <taxon>Metazoa</taxon>
        <taxon>Chordata</taxon>
        <taxon>Craniata</taxon>
        <taxon>Vertebrata</taxon>
        <taxon>Euteleostomi</taxon>
        <taxon>Mammalia</taxon>
        <taxon>Eutheria</taxon>
        <taxon>Euarchontoglires</taxon>
        <taxon>Glires</taxon>
        <taxon>Rodentia</taxon>
        <taxon>Myomorpha</taxon>
        <taxon>Muroidea</taxon>
        <taxon>Spalacidae</taxon>
        <taxon>Spalacinae</taxon>
        <taxon>Nannospalax</taxon>
    </lineage>
</organism>
<dbReference type="GO" id="GO:0022625">
    <property type="term" value="C:cytosolic large ribosomal subunit"/>
    <property type="evidence" value="ECO:0007669"/>
    <property type="project" value="UniProtKB-ARBA"/>
</dbReference>
<dbReference type="SUPFAM" id="SSF54686">
    <property type="entry name" value="Ribosomal protein L16p/L10e"/>
    <property type="match status" value="1"/>
</dbReference>
<dbReference type="Gene3D" id="3.30.60.300">
    <property type="match status" value="1"/>
</dbReference>
<dbReference type="Gene3D" id="3.90.1170.10">
    <property type="entry name" value="Ribosomal protein L10e/L16"/>
    <property type="match status" value="1"/>
</dbReference>
<dbReference type="PANTHER" id="PTHR11726">
    <property type="entry name" value="60S RIBOSOMAL PROTEIN L10"/>
    <property type="match status" value="1"/>
</dbReference>
<evidence type="ECO:0000256" key="1">
    <source>
        <dbReference type="ARBA" id="ARBA00008931"/>
    </source>
</evidence>
<comment type="similarity">
    <text evidence="1">Belongs to the universal ribosomal protein uL16 family.</text>
</comment>
<dbReference type="FunFam" id="3.30.60.300:FF:000001">
    <property type="entry name" value="60S ribosomal protein L10"/>
    <property type="match status" value="1"/>
</dbReference>
<dbReference type="InterPro" id="IPR036920">
    <property type="entry name" value="Ribosomal_uL16_sf"/>
</dbReference>
<reference evidence="4" key="2">
    <citation type="submission" date="2025-09" db="UniProtKB">
        <authorList>
            <consortium name="Ensembl"/>
        </authorList>
    </citation>
    <scope>IDENTIFICATION</scope>
</reference>
<dbReference type="Ensembl" id="ENSNGAT00000025143.1">
    <property type="protein sequence ID" value="ENSNGAP00000019481.1"/>
    <property type="gene ID" value="ENSNGAG00000019291.1"/>
</dbReference>
<keyword evidence="2" id="KW-0689">Ribosomal protein</keyword>
<evidence type="ECO:0000313" key="4">
    <source>
        <dbReference type="Ensembl" id="ENSNGAP00000019481.1"/>
    </source>
</evidence>
<accession>A0A8C6RKP4</accession>
<evidence type="ECO:0000313" key="5">
    <source>
        <dbReference type="Proteomes" id="UP000694381"/>
    </source>
</evidence>
<dbReference type="InterPro" id="IPR001197">
    <property type="entry name" value="Ribosomal_uL16_euk_arch"/>
</dbReference>
<sequence length="140" mass="15701">MVSDEYEQLSSETLEAARIRSCGKDSFQSRVRLHPFHGIRINRMLSCAGADRLQTGMQGAFGKPQGTVARVHIGQVIVSTPTKLQNKEHVIEALCRKWGFKFNADEFKDLVVEKCLIPDGCGVKYIPNCGILEKWRALHS</sequence>
<dbReference type="InterPro" id="IPR016180">
    <property type="entry name" value="Ribosomal_uL16_dom"/>
</dbReference>
<evidence type="ECO:0008006" key="6">
    <source>
        <dbReference type="Google" id="ProtNLM"/>
    </source>
</evidence>
<dbReference type="GO" id="GO:0006412">
    <property type="term" value="P:translation"/>
    <property type="evidence" value="ECO:0007669"/>
    <property type="project" value="InterPro"/>
</dbReference>
<evidence type="ECO:0000256" key="2">
    <source>
        <dbReference type="ARBA" id="ARBA00022980"/>
    </source>
</evidence>
<proteinExistence type="inferred from homology"/>
<evidence type="ECO:0000256" key="3">
    <source>
        <dbReference type="ARBA" id="ARBA00023274"/>
    </source>
</evidence>
<dbReference type="CDD" id="cd01433">
    <property type="entry name" value="Ribosomal_L16_L10e"/>
    <property type="match status" value="1"/>
</dbReference>